<accession>G0NLF8</accession>
<dbReference type="EMBL" id="GL379905">
    <property type="protein sequence ID" value="EGT33367.1"/>
    <property type="molecule type" value="Genomic_DNA"/>
</dbReference>
<keyword evidence="3" id="KW-1185">Reference proteome</keyword>
<keyword evidence="1" id="KW-0472">Membrane</keyword>
<organism evidence="3">
    <name type="scientific">Caenorhabditis brenneri</name>
    <name type="common">Nematode worm</name>
    <dbReference type="NCBI Taxonomy" id="135651"/>
    <lineage>
        <taxon>Eukaryota</taxon>
        <taxon>Metazoa</taxon>
        <taxon>Ecdysozoa</taxon>
        <taxon>Nematoda</taxon>
        <taxon>Chromadorea</taxon>
        <taxon>Rhabditida</taxon>
        <taxon>Rhabditina</taxon>
        <taxon>Rhabditomorpha</taxon>
        <taxon>Rhabditoidea</taxon>
        <taxon>Rhabditidae</taxon>
        <taxon>Peloderinae</taxon>
        <taxon>Caenorhabditis</taxon>
    </lineage>
</organism>
<keyword evidence="1" id="KW-1133">Transmembrane helix</keyword>
<gene>
    <name evidence="2" type="ORF">CAEBREN_31245</name>
</gene>
<dbReference type="Proteomes" id="UP000008068">
    <property type="component" value="Unassembled WGS sequence"/>
</dbReference>
<protein>
    <recommendedName>
        <fullName evidence="4">Transmembrane protein</fullName>
    </recommendedName>
</protein>
<keyword evidence="1" id="KW-0812">Transmembrane</keyword>
<proteinExistence type="predicted"/>
<name>G0NLF8_CAEBE</name>
<dbReference type="InParanoid" id="G0NLF8"/>
<evidence type="ECO:0000256" key="1">
    <source>
        <dbReference type="SAM" id="Phobius"/>
    </source>
</evidence>
<evidence type="ECO:0000313" key="2">
    <source>
        <dbReference type="EMBL" id="EGT33367.1"/>
    </source>
</evidence>
<evidence type="ECO:0000313" key="3">
    <source>
        <dbReference type="Proteomes" id="UP000008068"/>
    </source>
</evidence>
<sequence>MNNGKYSMFSLLFYSYPDTFFIHHHRRLHLFDLISLQKNERDVKREKTVTVTFLSDIVCAVVCLLLLSHLLLRISPVLFRIGDKERVLKTKRRRSRDSEKGMRARFMDENEVIVSRRRTTTMFGLHFFAG</sequence>
<dbReference type="AlphaFoldDB" id="G0NLF8"/>
<dbReference type="HOGENOM" id="CLU_1939952_0_0_1"/>
<evidence type="ECO:0008006" key="4">
    <source>
        <dbReference type="Google" id="ProtNLM"/>
    </source>
</evidence>
<reference evidence="3" key="1">
    <citation type="submission" date="2011-07" db="EMBL/GenBank/DDBJ databases">
        <authorList>
            <consortium name="Caenorhabditis brenneri Sequencing and Analysis Consortium"/>
            <person name="Wilson R.K."/>
        </authorList>
    </citation>
    <scope>NUCLEOTIDE SEQUENCE [LARGE SCALE GENOMIC DNA]</scope>
    <source>
        <strain evidence="3">PB2801</strain>
    </source>
</reference>
<feature type="transmembrane region" description="Helical" evidence="1">
    <location>
        <begin position="51"/>
        <end position="72"/>
    </location>
</feature>